<dbReference type="Pfam" id="PF01717">
    <property type="entry name" value="Meth_synt_2"/>
    <property type="match status" value="1"/>
</dbReference>
<evidence type="ECO:0000313" key="3">
    <source>
        <dbReference type="Proteomes" id="UP000468687"/>
    </source>
</evidence>
<name>A0A6P0HPU7_9ACTN</name>
<gene>
    <name evidence="2" type="ORF">G3T38_20605</name>
</gene>
<comment type="caution">
    <text evidence="2">The sequence shown here is derived from an EMBL/GenBank/DDBJ whole genome shotgun (WGS) entry which is preliminary data.</text>
</comment>
<dbReference type="InterPro" id="IPR038071">
    <property type="entry name" value="UROD/MetE-like_sf"/>
</dbReference>
<dbReference type="EMBL" id="JAAGXA010000026">
    <property type="protein sequence ID" value="NEN80658.1"/>
    <property type="molecule type" value="Genomic_DNA"/>
</dbReference>
<dbReference type="RefSeq" id="WP_163774760.1">
    <property type="nucleotide sequence ID" value="NZ_JAAGXA010000026.1"/>
</dbReference>
<dbReference type="SUPFAM" id="SSF51726">
    <property type="entry name" value="UROD/MetE-like"/>
    <property type="match status" value="1"/>
</dbReference>
<dbReference type="Proteomes" id="UP000468687">
    <property type="component" value="Unassembled WGS sequence"/>
</dbReference>
<dbReference type="Gene3D" id="3.20.20.210">
    <property type="match status" value="1"/>
</dbReference>
<organism evidence="2 3">
    <name type="scientific">Nocardioides zeae</name>
    <dbReference type="NCBI Taxonomy" id="1457234"/>
    <lineage>
        <taxon>Bacteria</taxon>
        <taxon>Bacillati</taxon>
        <taxon>Actinomycetota</taxon>
        <taxon>Actinomycetes</taxon>
        <taxon>Propionibacteriales</taxon>
        <taxon>Nocardioidaceae</taxon>
        <taxon>Nocardioides</taxon>
    </lineage>
</organism>
<dbReference type="GO" id="GO:0008270">
    <property type="term" value="F:zinc ion binding"/>
    <property type="evidence" value="ECO:0007669"/>
    <property type="project" value="InterPro"/>
</dbReference>
<protein>
    <submittedName>
        <fullName evidence="2">Methionine synthase</fullName>
    </submittedName>
</protein>
<dbReference type="InterPro" id="IPR002629">
    <property type="entry name" value="Met_Synth_C/arc"/>
</dbReference>
<feature type="domain" description="Cobalamin-independent methionine synthase MetE C-terminal/archaeal" evidence="1">
    <location>
        <begin position="143"/>
        <end position="335"/>
    </location>
</feature>
<dbReference type="GO" id="GO:0003871">
    <property type="term" value="F:5-methyltetrahydropteroyltriglutamate-homocysteine S-methyltransferase activity"/>
    <property type="evidence" value="ECO:0007669"/>
    <property type="project" value="InterPro"/>
</dbReference>
<sequence length="340" mass="34969">MTFATGIGSHPGADQAAYDEALRQVLDVLGGDGDAGPGLPYVPEVPGRGAGAAMTGRALALQTGLDVDLQPAGWRLTGTSGSPGLDQRRARSLLMQDLDALEERVQGYAGPFKVQVAGPWTLAATTERPRGDKVLADHGARRDLAQALAEGVADHVAELRRRVPGCTRVVVQVDEPALVAVQQARVPTASGWGQHRSVDRPELAEVLGWVLAAAAGAGAEPWVHACAADVPWALLRGAGAQGLLADADLLGAGDLDQLAEAYEAGIAVGLGVVATHPAPTAAPAERRLAERASRWLETLGLAPGDRLGLVPACGLAGVPASVAPRVLQALHDAARRVDEA</sequence>
<evidence type="ECO:0000259" key="1">
    <source>
        <dbReference type="Pfam" id="PF01717"/>
    </source>
</evidence>
<evidence type="ECO:0000313" key="2">
    <source>
        <dbReference type="EMBL" id="NEN80658.1"/>
    </source>
</evidence>
<dbReference type="GO" id="GO:0009086">
    <property type="term" value="P:methionine biosynthetic process"/>
    <property type="evidence" value="ECO:0007669"/>
    <property type="project" value="InterPro"/>
</dbReference>
<accession>A0A6P0HPU7</accession>
<reference evidence="2 3" key="1">
    <citation type="journal article" date="2014" name="Int. J. Syst. Evol. Microbiol.">
        <title>Nocardioides zeae sp. nov., isolated from the stem of Zea mays.</title>
        <authorList>
            <person name="Glaeser S.P."/>
            <person name="McInroy J.A."/>
            <person name="Busse H.J."/>
            <person name="Kampfer P."/>
        </authorList>
    </citation>
    <scope>NUCLEOTIDE SEQUENCE [LARGE SCALE GENOMIC DNA]</scope>
    <source>
        <strain evidence="2 3">JCM 30728</strain>
    </source>
</reference>
<keyword evidence="3" id="KW-1185">Reference proteome</keyword>
<proteinExistence type="predicted"/>
<dbReference type="AlphaFoldDB" id="A0A6P0HPU7"/>